<dbReference type="Gene3D" id="1.10.287.1700">
    <property type="match status" value="1"/>
</dbReference>
<dbReference type="RefSeq" id="WP_363799530.1">
    <property type="nucleotide sequence ID" value="NZ_CP159925.1"/>
</dbReference>
<feature type="coiled-coil region" evidence="1">
    <location>
        <begin position="87"/>
        <end position="128"/>
    </location>
</feature>
<dbReference type="AlphaFoldDB" id="A0AAU8MUJ9"/>
<evidence type="ECO:0000256" key="1">
    <source>
        <dbReference type="SAM" id="Coils"/>
    </source>
</evidence>
<gene>
    <name evidence="2" type="ORF">ABU614_04920</name>
</gene>
<dbReference type="InterPro" id="IPR031869">
    <property type="entry name" value="YscO-like"/>
</dbReference>
<proteinExistence type="predicted"/>
<protein>
    <recommendedName>
        <fullName evidence="3">Flagellar FliJ protein</fullName>
    </recommendedName>
</protein>
<sequence>MKRYPLHTLLQLRAHRVETARMLVLERQRQVQEKKDACTRIQGEIDAIRDERAAQRLRLMDPPPPGVPWPMAMSQRESHIDHLGELGVAAQQRLQEAQGKLREAEAALDESRKAFFRAKARLDALEKRKDLWRKEQNLQHQRREEALTADLMMAQRQQTNGPF</sequence>
<reference evidence="2" key="1">
    <citation type="submission" date="2024-06" db="EMBL/GenBank/DDBJ databases">
        <authorList>
            <person name="Li S."/>
        </authorList>
    </citation>
    <scope>NUCLEOTIDE SEQUENCE</scope>
    <source>
        <strain evidence="2">SR10</strain>
    </source>
</reference>
<evidence type="ECO:0000313" key="2">
    <source>
        <dbReference type="EMBL" id="XCO76134.1"/>
    </source>
</evidence>
<dbReference type="EMBL" id="CP159925">
    <property type="protein sequence ID" value="XCO76134.1"/>
    <property type="molecule type" value="Genomic_DNA"/>
</dbReference>
<organism evidence="2">
    <name type="scientific">Lysobacter firmicutimachus</name>
    <dbReference type="NCBI Taxonomy" id="1792846"/>
    <lineage>
        <taxon>Bacteria</taxon>
        <taxon>Pseudomonadati</taxon>
        <taxon>Pseudomonadota</taxon>
        <taxon>Gammaproteobacteria</taxon>
        <taxon>Lysobacterales</taxon>
        <taxon>Lysobacteraceae</taxon>
        <taxon>Lysobacter</taxon>
    </lineage>
</organism>
<name>A0AAU8MUJ9_9GAMM</name>
<evidence type="ECO:0008006" key="3">
    <source>
        <dbReference type="Google" id="ProtNLM"/>
    </source>
</evidence>
<keyword evidence="1" id="KW-0175">Coiled coil</keyword>
<accession>A0AAU8MUJ9</accession>
<dbReference type="Pfam" id="PF16789">
    <property type="entry name" value="YscO-like"/>
    <property type="match status" value="1"/>
</dbReference>
<dbReference type="InterPro" id="IPR053716">
    <property type="entry name" value="Flag_assembly_chemotaxis_eff"/>
</dbReference>